<dbReference type="GO" id="GO:0005829">
    <property type="term" value="C:cytosol"/>
    <property type="evidence" value="ECO:0007669"/>
    <property type="project" value="Ensembl"/>
</dbReference>
<feature type="domain" description="Phorbol-ester/DAG-type" evidence="18">
    <location>
        <begin position="309"/>
        <end position="359"/>
    </location>
</feature>
<comment type="catalytic activity">
    <reaction evidence="16">
        <text>a 1,2-diacyl-sn-glycerol + ATP = a 1,2-diacyl-sn-glycero-3-phosphate + ADP + H(+)</text>
        <dbReference type="Rhea" id="RHEA:10272"/>
        <dbReference type="ChEBI" id="CHEBI:15378"/>
        <dbReference type="ChEBI" id="CHEBI:17815"/>
        <dbReference type="ChEBI" id="CHEBI:30616"/>
        <dbReference type="ChEBI" id="CHEBI:58608"/>
        <dbReference type="ChEBI" id="CHEBI:456216"/>
        <dbReference type="EC" id="2.7.1.107"/>
    </reaction>
    <physiologicalReaction direction="left-to-right" evidence="16">
        <dbReference type="Rhea" id="RHEA:10273"/>
    </physiologicalReaction>
</comment>
<dbReference type="Gene3D" id="1.10.238.10">
    <property type="entry name" value="EF-hand"/>
    <property type="match status" value="1"/>
</dbReference>
<dbReference type="PROSITE" id="PS50222">
    <property type="entry name" value="EF_HAND_2"/>
    <property type="match status" value="2"/>
</dbReference>
<evidence type="ECO:0000259" key="18">
    <source>
        <dbReference type="PROSITE" id="PS50081"/>
    </source>
</evidence>
<dbReference type="InterPro" id="IPR046349">
    <property type="entry name" value="C1-like_sf"/>
</dbReference>
<evidence type="ECO:0000256" key="3">
    <source>
        <dbReference type="ARBA" id="ARBA00022679"/>
    </source>
</evidence>
<dbReference type="GO" id="GO:0050773">
    <property type="term" value="P:regulation of dendrite development"/>
    <property type="evidence" value="ECO:0007669"/>
    <property type="project" value="Ensembl"/>
</dbReference>
<dbReference type="eggNOG" id="KOG1169">
    <property type="taxonomic scope" value="Eukaryota"/>
</dbReference>
<comment type="catalytic activity">
    <reaction evidence="13">
        <text>1,2-di-(9Z-octadecenoyl)-sn-glycerol + ATP = 1,2-di-(9Z-octadecenoyl)-sn-glycero-3-phosphate + ADP + H(+)</text>
        <dbReference type="Rhea" id="RHEA:40327"/>
        <dbReference type="ChEBI" id="CHEBI:15378"/>
        <dbReference type="ChEBI" id="CHEBI:30616"/>
        <dbReference type="ChEBI" id="CHEBI:52333"/>
        <dbReference type="ChEBI" id="CHEBI:74546"/>
        <dbReference type="ChEBI" id="CHEBI:456216"/>
    </reaction>
    <physiologicalReaction direction="left-to-right" evidence="13">
        <dbReference type="Rhea" id="RHEA:40328"/>
    </physiologicalReaction>
</comment>
<dbReference type="InterPro" id="IPR029477">
    <property type="entry name" value="DAG_kinase_typeI_N"/>
</dbReference>
<dbReference type="Pfam" id="PF00609">
    <property type="entry name" value="DAGK_acc"/>
    <property type="match status" value="1"/>
</dbReference>
<dbReference type="GO" id="GO:0046834">
    <property type="term" value="P:lipid phosphorylation"/>
    <property type="evidence" value="ECO:0007669"/>
    <property type="project" value="Ensembl"/>
</dbReference>
<dbReference type="Pfam" id="PF00781">
    <property type="entry name" value="DAGK_cat"/>
    <property type="match status" value="1"/>
</dbReference>
<reference evidence="21" key="2">
    <citation type="submission" date="2025-08" db="UniProtKB">
        <authorList>
            <consortium name="Ensembl"/>
        </authorList>
    </citation>
    <scope>IDENTIFICATION</scope>
</reference>
<keyword evidence="4" id="KW-0479">Metal-binding</keyword>
<dbReference type="InterPro" id="IPR001206">
    <property type="entry name" value="Diacylglycerol_kinase_cat_dom"/>
</dbReference>
<comment type="catalytic activity">
    <reaction evidence="14">
        <text>1,2-didecanoyl-sn-glycerol + ATP = 1,2-didecanoyl-sn-glycero-3-phosphate + ADP + H(+)</text>
        <dbReference type="Rhea" id="RHEA:43428"/>
        <dbReference type="ChEBI" id="CHEBI:15378"/>
        <dbReference type="ChEBI" id="CHEBI:18155"/>
        <dbReference type="ChEBI" id="CHEBI:30616"/>
        <dbReference type="ChEBI" id="CHEBI:78227"/>
        <dbReference type="ChEBI" id="CHEBI:456216"/>
    </reaction>
    <physiologicalReaction direction="left-to-right" evidence="14">
        <dbReference type="Rhea" id="RHEA:43429"/>
    </physiologicalReaction>
</comment>
<dbReference type="GO" id="GO:0160195">
    <property type="term" value="P:negative regulation of phospholipase C/protein kinase C signal transduction"/>
    <property type="evidence" value="ECO:0007669"/>
    <property type="project" value="Ensembl"/>
</dbReference>
<dbReference type="GO" id="GO:0006654">
    <property type="term" value="P:phosphatidic acid biosynthetic process"/>
    <property type="evidence" value="ECO:0000318"/>
    <property type="project" value="GO_Central"/>
</dbReference>
<dbReference type="OMA" id="GPDTNIQ"/>
<dbReference type="Bgee" id="ENSMODG00000023132">
    <property type="expression patterns" value="Expressed in spermatid and 16 other cell types or tissues"/>
</dbReference>
<evidence type="ECO:0000256" key="7">
    <source>
        <dbReference type="ARBA" id="ARBA00022771"/>
    </source>
</evidence>
<dbReference type="InterPro" id="IPR016064">
    <property type="entry name" value="NAD/diacylglycerol_kinase_sf"/>
</dbReference>
<evidence type="ECO:0000256" key="16">
    <source>
        <dbReference type="ARBA" id="ARBA00023411"/>
    </source>
</evidence>
<name>F7ED12_MONDO</name>
<keyword evidence="8 17" id="KW-0418">Kinase</keyword>
<dbReference type="GO" id="GO:0046339">
    <property type="term" value="P:diacylglycerol metabolic process"/>
    <property type="evidence" value="ECO:0000318"/>
    <property type="project" value="GO_Central"/>
</dbReference>
<dbReference type="HOGENOM" id="CLU_003770_1_0_1"/>
<dbReference type="PROSITE" id="PS00018">
    <property type="entry name" value="EF_HAND_1"/>
    <property type="match status" value="1"/>
</dbReference>
<reference evidence="21 22" key="1">
    <citation type="journal article" date="2007" name="Nature">
        <title>Genome of the marsupial Monodelphis domestica reveals innovation in non-coding sequences.</title>
        <authorList>
            <person name="Mikkelsen T.S."/>
            <person name="Wakefield M.J."/>
            <person name="Aken B."/>
            <person name="Amemiya C.T."/>
            <person name="Chang J.L."/>
            <person name="Duke S."/>
            <person name="Garber M."/>
            <person name="Gentles A.J."/>
            <person name="Goodstadt L."/>
            <person name="Heger A."/>
            <person name="Jurka J."/>
            <person name="Kamal M."/>
            <person name="Mauceli E."/>
            <person name="Searle S.M."/>
            <person name="Sharpe T."/>
            <person name="Baker M.L."/>
            <person name="Batzer M.A."/>
            <person name="Benos P.V."/>
            <person name="Belov K."/>
            <person name="Clamp M."/>
            <person name="Cook A."/>
            <person name="Cuff J."/>
            <person name="Das R."/>
            <person name="Davidow L."/>
            <person name="Deakin J.E."/>
            <person name="Fazzari M.J."/>
            <person name="Glass J.L."/>
            <person name="Grabherr M."/>
            <person name="Greally J.M."/>
            <person name="Gu W."/>
            <person name="Hore T.A."/>
            <person name="Huttley G.A."/>
            <person name="Kleber M."/>
            <person name="Jirtle R.L."/>
            <person name="Koina E."/>
            <person name="Lee J.T."/>
            <person name="Mahony S."/>
            <person name="Marra M.A."/>
            <person name="Miller R.D."/>
            <person name="Nicholls R.D."/>
            <person name="Oda M."/>
            <person name="Papenfuss A.T."/>
            <person name="Parra Z.E."/>
            <person name="Pollock D.D."/>
            <person name="Ray D.A."/>
            <person name="Schein J.E."/>
            <person name="Speed T.P."/>
            <person name="Thompson K."/>
            <person name="VandeBerg J.L."/>
            <person name="Wade C.M."/>
            <person name="Walker J.A."/>
            <person name="Waters P.D."/>
            <person name="Webber C."/>
            <person name="Weidman J.R."/>
            <person name="Xie X."/>
            <person name="Zody M.C."/>
            <person name="Baldwin J."/>
            <person name="Abdouelleil A."/>
            <person name="Abdulkadir J."/>
            <person name="Abebe A."/>
            <person name="Abera B."/>
            <person name="Abreu J."/>
            <person name="Acer S.C."/>
            <person name="Aftuck L."/>
            <person name="Alexander A."/>
            <person name="An P."/>
            <person name="Anderson E."/>
            <person name="Anderson S."/>
            <person name="Arachi H."/>
            <person name="Azer M."/>
            <person name="Bachantsang P."/>
            <person name="Barry A."/>
            <person name="Bayul T."/>
            <person name="Berlin A."/>
            <person name="Bessette D."/>
            <person name="Bloom T."/>
            <person name="Bloom T."/>
            <person name="Boguslavskiy L."/>
            <person name="Bonnet C."/>
            <person name="Boukhgalter B."/>
            <person name="Bourzgui I."/>
            <person name="Brown A."/>
            <person name="Cahill P."/>
            <person name="Channer S."/>
            <person name="Cheshatsang Y."/>
            <person name="Chuda L."/>
            <person name="Citroen M."/>
            <person name="Collymore A."/>
            <person name="Cooke P."/>
            <person name="Costello M."/>
            <person name="D'Aco K."/>
            <person name="Daza R."/>
            <person name="De Haan G."/>
            <person name="DeGray S."/>
            <person name="DeMaso C."/>
            <person name="Dhargay N."/>
            <person name="Dooley K."/>
            <person name="Dooley E."/>
            <person name="Doricent M."/>
            <person name="Dorje P."/>
            <person name="Dorjee K."/>
            <person name="Dupes A."/>
            <person name="Elong R."/>
            <person name="Falk J."/>
            <person name="Farina A."/>
            <person name="Faro S."/>
            <person name="Ferguson D."/>
            <person name="Fisher S."/>
            <person name="Foley C.D."/>
            <person name="Franke A."/>
            <person name="Friedrich D."/>
            <person name="Gadbois L."/>
            <person name="Gearin G."/>
            <person name="Gearin C.R."/>
            <person name="Giannoukos G."/>
            <person name="Goode T."/>
            <person name="Graham J."/>
            <person name="Grandbois E."/>
            <person name="Grewal S."/>
            <person name="Gyaltsen K."/>
            <person name="Hafez N."/>
            <person name="Hagos B."/>
            <person name="Hall J."/>
            <person name="Henson C."/>
            <person name="Hollinger A."/>
            <person name="Honan T."/>
            <person name="Huard M.D."/>
            <person name="Hughes L."/>
            <person name="Hurhula B."/>
            <person name="Husby M.E."/>
            <person name="Kamat A."/>
            <person name="Kanga B."/>
            <person name="Kashin S."/>
            <person name="Khazanovich D."/>
            <person name="Kisner P."/>
            <person name="Lance K."/>
            <person name="Lara M."/>
            <person name="Lee W."/>
            <person name="Lennon N."/>
            <person name="Letendre F."/>
            <person name="LeVine R."/>
            <person name="Lipovsky A."/>
            <person name="Liu X."/>
            <person name="Liu J."/>
            <person name="Liu S."/>
            <person name="Lokyitsang T."/>
            <person name="Lokyitsang Y."/>
            <person name="Lubonja R."/>
            <person name="Lui A."/>
            <person name="MacDonald P."/>
            <person name="Magnisalis V."/>
            <person name="Maru K."/>
            <person name="Matthews C."/>
            <person name="McCusker W."/>
            <person name="McDonough S."/>
            <person name="Mehta T."/>
            <person name="Meldrim J."/>
            <person name="Meneus L."/>
            <person name="Mihai O."/>
            <person name="Mihalev A."/>
            <person name="Mihova T."/>
            <person name="Mittelman R."/>
            <person name="Mlenga V."/>
            <person name="Montmayeur A."/>
            <person name="Mulrain L."/>
            <person name="Navidi A."/>
            <person name="Naylor J."/>
            <person name="Negash T."/>
            <person name="Nguyen T."/>
            <person name="Nguyen N."/>
            <person name="Nicol R."/>
            <person name="Norbu C."/>
            <person name="Norbu N."/>
            <person name="Novod N."/>
            <person name="O'Neill B."/>
            <person name="Osman S."/>
            <person name="Markiewicz E."/>
            <person name="Oyono O.L."/>
            <person name="Patti C."/>
            <person name="Phunkhang P."/>
            <person name="Pierre F."/>
            <person name="Priest M."/>
            <person name="Raghuraman S."/>
            <person name="Rege F."/>
            <person name="Reyes R."/>
            <person name="Rise C."/>
            <person name="Rogov P."/>
            <person name="Ross K."/>
            <person name="Ryan E."/>
            <person name="Settipalli S."/>
            <person name="Shea T."/>
            <person name="Sherpa N."/>
            <person name="Shi L."/>
            <person name="Shih D."/>
            <person name="Sparrow T."/>
            <person name="Spaulding J."/>
            <person name="Stalker J."/>
            <person name="Stange-Thomann N."/>
            <person name="Stavropoulos S."/>
            <person name="Stone C."/>
            <person name="Strader C."/>
            <person name="Tesfaye S."/>
            <person name="Thomson T."/>
            <person name="Thoulutsang Y."/>
            <person name="Thoulutsang D."/>
            <person name="Topham K."/>
            <person name="Topping I."/>
            <person name="Tsamla T."/>
            <person name="Vassiliev H."/>
            <person name="Vo A."/>
            <person name="Wangchuk T."/>
            <person name="Wangdi T."/>
            <person name="Weiand M."/>
            <person name="Wilkinson J."/>
            <person name="Wilson A."/>
            <person name="Yadav S."/>
            <person name="Young G."/>
            <person name="Yu Q."/>
            <person name="Zembek L."/>
            <person name="Zhong D."/>
            <person name="Zimmer A."/>
            <person name="Zwirko Z."/>
            <person name="Jaffe D.B."/>
            <person name="Alvarez P."/>
            <person name="Brockman W."/>
            <person name="Butler J."/>
            <person name="Chin C."/>
            <person name="Gnerre S."/>
            <person name="MacCallum I."/>
            <person name="Graves J.A."/>
            <person name="Ponting C.P."/>
            <person name="Breen M."/>
            <person name="Samollow P.B."/>
            <person name="Lander E.S."/>
            <person name="Lindblad-Toh K."/>
        </authorList>
    </citation>
    <scope>NUCLEOTIDE SEQUENCE [LARGE SCALE GENOMIC DNA]</scope>
</reference>
<dbReference type="InterPro" id="IPR011992">
    <property type="entry name" value="EF-hand-dom_pair"/>
</dbReference>
<dbReference type="GO" id="GO:0005524">
    <property type="term" value="F:ATP binding"/>
    <property type="evidence" value="ECO:0007669"/>
    <property type="project" value="UniProtKB-KW"/>
</dbReference>
<dbReference type="Gene3D" id="1.10.238.110">
    <property type="entry name" value="Diacylglycerol kinase alpha"/>
    <property type="match status" value="2"/>
</dbReference>
<evidence type="ECO:0000256" key="17">
    <source>
        <dbReference type="RuleBase" id="RU361128"/>
    </source>
</evidence>
<dbReference type="PANTHER" id="PTHR11255:SF36">
    <property type="entry name" value="DIACYLGLYCEROL KINASE GAMMA"/>
    <property type="match status" value="1"/>
</dbReference>
<keyword evidence="3 17" id="KW-0808">Transferase</keyword>
<dbReference type="GO" id="GO:0008289">
    <property type="term" value="F:lipid binding"/>
    <property type="evidence" value="ECO:0007669"/>
    <property type="project" value="Ensembl"/>
</dbReference>
<dbReference type="PROSITE" id="PS50081">
    <property type="entry name" value="ZF_DAG_PE_2"/>
    <property type="match status" value="2"/>
</dbReference>
<feature type="domain" description="DAGKc" evidence="19">
    <location>
        <begin position="481"/>
        <end position="615"/>
    </location>
</feature>
<dbReference type="SUPFAM" id="SSF111331">
    <property type="entry name" value="NAD kinase/diacylglycerol kinase-like"/>
    <property type="match status" value="1"/>
</dbReference>
<evidence type="ECO:0000256" key="12">
    <source>
        <dbReference type="ARBA" id="ARBA00023098"/>
    </source>
</evidence>
<dbReference type="InterPro" id="IPR047475">
    <property type="entry name" value="C1_DGKgamma_rpt2"/>
</dbReference>
<dbReference type="InterPro" id="IPR002048">
    <property type="entry name" value="EF_hand_dom"/>
</dbReference>
<dbReference type="Pfam" id="PF00130">
    <property type="entry name" value="C1_1"/>
    <property type="match status" value="1"/>
</dbReference>
<dbReference type="SMART" id="SM00054">
    <property type="entry name" value="EFh"/>
    <property type="match status" value="2"/>
</dbReference>
<evidence type="ECO:0000259" key="19">
    <source>
        <dbReference type="PROSITE" id="PS50146"/>
    </source>
</evidence>
<dbReference type="PANTHER" id="PTHR11255">
    <property type="entry name" value="DIACYLGLYCEROL KINASE"/>
    <property type="match status" value="1"/>
</dbReference>
<dbReference type="Pfam" id="PF14513">
    <property type="entry name" value="DAG_kinase_N"/>
    <property type="match status" value="1"/>
</dbReference>
<dbReference type="EC" id="2.7.1.107" evidence="17"/>
<keyword evidence="11 17" id="KW-0067">ATP-binding</keyword>
<dbReference type="Gene3D" id="3.40.50.10330">
    <property type="entry name" value="Probable inorganic polyphosphate/atp-NAD kinase, domain 1"/>
    <property type="match status" value="1"/>
</dbReference>
<dbReference type="GeneTree" id="ENSGT00940000156768"/>
<evidence type="ECO:0000256" key="10">
    <source>
        <dbReference type="ARBA" id="ARBA00022837"/>
    </source>
</evidence>
<gene>
    <name evidence="21" type="primary">DGKG</name>
</gene>
<dbReference type="CDD" id="cd00051">
    <property type="entry name" value="EFh"/>
    <property type="match status" value="1"/>
</dbReference>
<sequence>MSDGLWNSLSPNEFKQLQKYSEYSNYKLKDILEDLYGSEQEISHHLDMPINFEAFKAFMRMYFQEDIPEEFCKHLFLSFKSKNLQQPSKLEISSSVSQVKATFDVSRKPQHGESNTLVTSSLRDLNVPEESGQTTSLISRSKNKSKMFHAPAKSVSFAGSSIIHKTLILNNLEEIRTPTLTENSLLPQSSLDIASQFIYLKDIICYLSLLERGRAEDKLEFMFRLYDTEGNGYLDSTALEQIITQMVHVAEYLEWDTTELRPILKDMLEEIDLDQDGIVTLDEWIEGGMTTIPLLVLLGMETDESKDGMHSWRIKHFTRPAFCHLCRSVLVGVRKQALCCSFCKYTVHESCVFKQVPPCISTYTKSKRDDRVMYHVWMEDNRLVNCDFCKKAIKCYQPGSAVHCVWCHATVHKKCHFKMSVICDGDQLKDHLLLPTSIIPMVLLAERQLEERGKRGGQPGHSLQLSLLHLGPLSLKIVPPKDTHPLLVFVNPNSGTRQGDRVIRKFQYLLNPRQVYILDHDGPVSGLNFFRGVPNFRVLICGGDGTVSWVLDSLDKINFIEDPKVAILPLGTGNDLSRCLRWGSGYEGGSLTKVLKDIEQSSEVMLDRWQLDITPKGGEDVASYCTFNNYFSIGVDASIAHRFHLMREKYPQKFKSRLKNKLLYFECGTTETFASSCKRLHTFIEVECDGIILNLADTLLESIAVLNISSIYGGSNIWGENKNKSSHSGNKYPLTTQRKTVTDRKKLKSCIQDFSDRRVEVVGLEGTREMGQIYTGLKNAGKRLAQCTSVIIRTSKMLPMQVDGEPWLQGPCTLEITFKNQVHMLARLPPKPSFFFLKK</sequence>
<proteinExistence type="inferred from homology"/>
<keyword evidence="6 17" id="KW-0547">Nucleotide-binding</keyword>
<keyword evidence="22" id="KW-1185">Reference proteome</keyword>
<dbReference type="InterPro" id="IPR018247">
    <property type="entry name" value="EF_Hand_1_Ca_BS"/>
</dbReference>
<dbReference type="SMART" id="SM00046">
    <property type="entry name" value="DAGKc"/>
    <property type="match status" value="1"/>
</dbReference>
<evidence type="ECO:0000256" key="5">
    <source>
        <dbReference type="ARBA" id="ARBA00022737"/>
    </source>
</evidence>
<dbReference type="InterPro" id="IPR017438">
    <property type="entry name" value="ATP-NAD_kinase_N"/>
</dbReference>
<protein>
    <recommendedName>
        <fullName evidence="17">Diacylglycerol kinase</fullName>
        <shortName evidence="17">DAG kinase</shortName>
        <ecNumber evidence="17">2.7.1.107</ecNumber>
    </recommendedName>
</protein>
<dbReference type="GO" id="GO:0004143">
    <property type="term" value="F:ATP-dependent diacylglycerol kinase activity"/>
    <property type="evidence" value="ECO:0000318"/>
    <property type="project" value="GO_Central"/>
</dbReference>
<dbReference type="Gene3D" id="3.30.60.20">
    <property type="match status" value="2"/>
</dbReference>
<comment type="pathway">
    <text evidence="1">Lipid metabolism; glycerolipid metabolism.</text>
</comment>
<keyword evidence="9" id="KW-0862">Zinc</keyword>
<dbReference type="AlphaFoldDB" id="F7ED12"/>
<keyword evidence="5" id="KW-0677">Repeat</keyword>
<dbReference type="GO" id="GO:0007200">
    <property type="term" value="P:phospholipase C-activating G protein-coupled receptor signaling pathway"/>
    <property type="evidence" value="ECO:0007669"/>
    <property type="project" value="InterPro"/>
</dbReference>
<organism evidence="21 22">
    <name type="scientific">Monodelphis domestica</name>
    <name type="common">Gray short-tailed opossum</name>
    <dbReference type="NCBI Taxonomy" id="13616"/>
    <lineage>
        <taxon>Eukaryota</taxon>
        <taxon>Metazoa</taxon>
        <taxon>Chordata</taxon>
        <taxon>Craniata</taxon>
        <taxon>Vertebrata</taxon>
        <taxon>Euteleostomi</taxon>
        <taxon>Mammalia</taxon>
        <taxon>Metatheria</taxon>
        <taxon>Didelphimorphia</taxon>
        <taxon>Didelphidae</taxon>
        <taxon>Monodelphis</taxon>
    </lineage>
</organism>
<dbReference type="InterPro" id="IPR002219">
    <property type="entry name" value="PKC_DAG/PE"/>
</dbReference>
<dbReference type="CDD" id="cd20892">
    <property type="entry name" value="C1_DGKgamma_rpt2"/>
    <property type="match status" value="1"/>
</dbReference>
<evidence type="ECO:0000256" key="13">
    <source>
        <dbReference type="ARBA" id="ARBA00023371"/>
    </source>
</evidence>
<dbReference type="InterPro" id="IPR038199">
    <property type="entry name" value="DGK_typeI_N_sf"/>
</dbReference>
<dbReference type="Pfam" id="PF13499">
    <property type="entry name" value="EF-hand_7"/>
    <property type="match status" value="1"/>
</dbReference>
<dbReference type="SUPFAM" id="SSF57889">
    <property type="entry name" value="Cysteine-rich domain"/>
    <property type="match status" value="2"/>
</dbReference>
<feature type="domain" description="Phorbol-ester/DAG-type" evidence="18">
    <location>
        <begin position="374"/>
        <end position="423"/>
    </location>
</feature>
<evidence type="ECO:0000256" key="4">
    <source>
        <dbReference type="ARBA" id="ARBA00022723"/>
    </source>
</evidence>
<dbReference type="SMART" id="SM00045">
    <property type="entry name" value="DAGKa"/>
    <property type="match status" value="1"/>
</dbReference>
<evidence type="ECO:0000313" key="21">
    <source>
        <dbReference type="Ensembl" id="ENSMODP00000028524.2"/>
    </source>
</evidence>
<dbReference type="GO" id="GO:0005509">
    <property type="term" value="F:calcium ion binding"/>
    <property type="evidence" value="ECO:0007669"/>
    <property type="project" value="InterPro"/>
</dbReference>
<reference evidence="21" key="3">
    <citation type="submission" date="2025-09" db="UniProtKB">
        <authorList>
            <consortium name="Ensembl"/>
        </authorList>
    </citation>
    <scope>IDENTIFICATION</scope>
</reference>
<dbReference type="FunFam" id="3.40.50.10330:FF:000003">
    <property type="entry name" value="Diacylglycerol kinase"/>
    <property type="match status" value="1"/>
</dbReference>
<evidence type="ECO:0000256" key="11">
    <source>
        <dbReference type="ARBA" id="ARBA00022840"/>
    </source>
</evidence>
<dbReference type="PROSITE" id="PS00479">
    <property type="entry name" value="ZF_DAG_PE_1"/>
    <property type="match status" value="2"/>
</dbReference>
<dbReference type="InterPro" id="IPR000756">
    <property type="entry name" value="Diacylglycerol_kin_accessory"/>
</dbReference>
<comment type="similarity">
    <text evidence="2 17">Belongs to the eukaryotic diacylglycerol kinase family.</text>
</comment>
<feature type="domain" description="EF-hand" evidence="20">
    <location>
        <begin position="259"/>
        <end position="294"/>
    </location>
</feature>
<keyword evidence="10" id="KW-0106">Calcium</keyword>
<dbReference type="FunCoup" id="F7ED12">
    <property type="interactions" value="679"/>
</dbReference>
<evidence type="ECO:0000256" key="9">
    <source>
        <dbReference type="ARBA" id="ARBA00022833"/>
    </source>
</evidence>
<dbReference type="Ensembl" id="ENSMODT00000030107.3">
    <property type="protein sequence ID" value="ENSMODP00000028524.2"/>
    <property type="gene ID" value="ENSMODG00000023132.3"/>
</dbReference>
<dbReference type="InterPro" id="IPR037607">
    <property type="entry name" value="DGK"/>
</dbReference>
<evidence type="ECO:0000259" key="20">
    <source>
        <dbReference type="PROSITE" id="PS50222"/>
    </source>
</evidence>
<dbReference type="GO" id="GO:0005886">
    <property type="term" value="C:plasma membrane"/>
    <property type="evidence" value="ECO:0000318"/>
    <property type="project" value="GO_Central"/>
</dbReference>
<evidence type="ECO:0000256" key="15">
    <source>
        <dbReference type="ARBA" id="ARBA00023400"/>
    </source>
</evidence>
<comment type="catalytic activity">
    <reaction evidence="15">
        <text>1-octadecanoyl-2-(5Z,8Z,11Z,14Z-eicosatetraenoyl)-sn-glycerol + ATP = 1-octadecanoyl-2-(5Z,8Z,11Z,14Z-eicosatetraenoyl)-sn-glycero-3-phosphate + ADP + H(+)</text>
        <dbReference type="Rhea" id="RHEA:40323"/>
        <dbReference type="ChEBI" id="CHEBI:15378"/>
        <dbReference type="ChEBI" id="CHEBI:30616"/>
        <dbReference type="ChEBI" id="CHEBI:75728"/>
        <dbReference type="ChEBI" id="CHEBI:77091"/>
        <dbReference type="ChEBI" id="CHEBI:456216"/>
    </reaction>
    <physiologicalReaction direction="left-to-right" evidence="15">
        <dbReference type="Rhea" id="RHEA:40324"/>
    </physiologicalReaction>
</comment>
<dbReference type="FunFam" id="1.10.238.110:FF:000008">
    <property type="entry name" value="Diacylglycerol kinase"/>
    <property type="match status" value="1"/>
</dbReference>
<dbReference type="FunFam" id="1.10.238.10:FF:000017">
    <property type="entry name" value="Diacylglycerol kinase"/>
    <property type="match status" value="1"/>
</dbReference>
<dbReference type="SMART" id="SM00109">
    <property type="entry name" value="C1"/>
    <property type="match status" value="2"/>
</dbReference>
<dbReference type="GO" id="GO:0008270">
    <property type="term" value="F:zinc ion binding"/>
    <property type="evidence" value="ECO:0007669"/>
    <property type="project" value="UniProtKB-KW"/>
</dbReference>
<evidence type="ECO:0000256" key="6">
    <source>
        <dbReference type="ARBA" id="ARBA00022741"/>
    </source>
</evidence>
<dbReference type="SUPFAM" id="SSF47473">
    <property type="entry name" value="EF-hand"/>
    <property type="match status" value="2"/>
</dbReference>
<keyword evidence="12" id="KW-0443">Lipid metabolism</keyword>
<dbReference type="InParanoid" id="F7ED12"/>
<dbReference type="GO" id="GO:0035556">
    <property type="term" value="P:intracellular signal transduction"/>
    <property type="evidence" value="ECO:0000318"/>
    <property type="project" value="GO_Central"/>
</dbReference>
<dbReference type="Proteomes" id="UP000002280">
    <property type="component" value="Chromosome 2"/>
</dbReference>
<feature type="domain" description="EF-hand" evidence="20">
    <location>
        <begin position="214"/>
        <end position="249"/>
    </location>
</feature>
<dbReference type="STRING" id="13616.ENSMODP00000028524"/>
<dbReference type="Gene3D" id="2.60.200.40">
    <property type="match status" value="1"/>
</dbReference>
<evidence type="ECO:0000256" key="8">
    <source>
        <dbReference type="ARBA" id="ARBA00022777"/>
    </source>
</evidence>
<evidence type="ECO:0000256" key="1">
    <source>
        <dbReference type="ARBA" id="ARBA00005175"/>
    </source>
</evidence>
<keyword evidence="7" id="KW-0863">Zinc-finger</keyword>
<accession>F7ED12</accession>
<evidence type="ECO:0000256" key="2">
    <source>
        <dbReference type="ARBA" id="ARBA00009280"/>
    </source>
</evidence>
<dbReference type="UniPathway" id="UPA00230"/>
<evidence type="ECO:0000313" key="22">
    <source>
        <dbReference type="Proteomes" id="UP000002280"/>
    </source>
</evidence>
<dbReference type="PROSITE" id="PS50146">
    <property type="entry name" value="DAGK"/>
    <property type="match status" value="1"/>
</dbReference>
<evidence type="ECO:0000256" key="14">
    <source>
        <dbReference type="ARBA" id="ARBA00023395"/>
    </source>
</evidence>